<evidence type="ECO:0000313" key="2">
    <source>
        <dbReference type="EMBL" id="MBF4500282.1"/>
    </source>
</evidence>
<dbReference type="SMART" id="SM00849">
    <property type="entry name" value="Lactamase_B"/>
    <property type="match status" value="1"/>
</dbReference>
<dbReference type="InterPro" id="IPR001279">
    <property type="entry name" value="Metallo-B-lactamas"/>
</dbReference>
<name>A0A8J7G238_9BACL</name>
<keyword evidence="3" id="KW-1185">Reference proteome</keyword>
<dbReference type="Gene3D" id="3.60.15.10">
    <property type="entry name" value="Ribonuclease Z/Hydroxyacylglutathione hydrolase-like"/>
    <property type="match status" value="1"/>
</dbReference>
<evidence type="ECO:0000313" key="3">
    <source>
        <dbReference type="Proteomes" id="UP000622653"/>
    </source>
</evidence>
<evidence type="ECO:0000259" key="1">
    <source>
        <dbReference type="SMART" id="SM00849"/>
    </source>
</evidence>
<dbReference type="Pfam" id="PF00753">
    <property type="entry name" value="Lactamase_B"/>
    <property type="match status" value="1"/>
</dbReference>
<dbReference type="SUPFAM" id="SSF56281">
    <property type="entry name" value="Metallo-hydrolase/oxidoreductase"/>
    <property type="match status" value="1"/>
</dbReference>
<dbReference type="InterPro" id="IPR036866">
    <property type="entry name" value="RibonucZ/Hydroxyglut_hydro"/>
</dbReference>
<organism evidence="2 3">
    <name type="scientific">Savagea serpentis</name>
    <dbReference type="NCBI Taxonomy" id="2785297"/>
    <lineage>
        <taxon>Bacteria</taxon>
        <taxon>Bacillati</taxon>
        <taxon>Bacillota</taxon>
        <taxon>Bacilli</taxon>
        <taxon>Bacillales</taxon>
        <taxon>Caryophanaceae</taxon>
        <taxon>Savagea</taxon>
    </lineage>
</organism>
<reference evidence="2" key="1">
    <citation type="submission" date="2020-11" db="EMBL/GenBank/DDBJ databases">
        <title>Multidrug resistant novel bacterium Savagea serpentis sp. nov., isolated from the scats of a vine snake (Ahaetulla nasuta).</title>
        <authorList>
            <person name="Venkata Ramana V."/>
            <person name="Vikas Patil S."/>
            <person name="Yogita Lugani V."/>
        </authorList>
    </citation>
    <scope>NUCLEOTIDE SEQUENCE</scope>
    <source>
        <strain evidence="2">SN6</strain>
    </source>
</reference>
<dbReference type="PANTHER" id="PTHR23131:SF4">
    <property type="entry name" value="METALLO-BETA-LACTAMASE SUPERFAMILY POTEIN"/>
    <property type="match status" value="1"/>
</dbReference>
<protein>
    <submittedName>
        <fullName evidence="2">MBL fold metallo-hydrolase</fullName>
    </submittedName>
</protein>
<sequence>MRETITSISIDTPFQVGPIHSFLLHGEVLSLIDAAPRTEVARTQIIEQLAAQQIKLEQIEQLILTHHHPDHAGWTDLFPNAVVIGHRYTGEWMARSESFFNWHYSFFMQTLLSFGVPEHFLYWKKAIEGNFQYMAHRSMDQFLQEGDHLPHHPDWLVYETLGHAQSHFIFVHEETRECFGGDMLLSGTLPNPLLEAPLEIGAARPKSLVQYRDSLLKMRNLELSRVYAAHDEIIIDRPNELIDMRLAQIERRLERLWKHVTEQPKTVFQLTKEMYPTKYDKILGLTLSQVIGQLDLLVLRGDVVEHLNLCGVYEYVRA</sequence>
<dbReference type="Proteomes" id="UP000622653">
    <property type="component" value="Unassembled WGS sequence"/>
</dbReference>
<dbReference type="RefSeq" id="WP_194561730.1">
    <property type="nucleotide sequence ID" value="NZ_JADKPV010000001.1"/>
</dbReference>
<accession>A0A8J7G238</accession>
<comment type="caution">
    <text evidence="2">The sequence shown here is derived from an EMBL/GenBank/DDBJ whole genome shotgun (WGS) entry which is preliminary data.</text>
</comment>
<gene>
    <name evidence="2" type="ORF">IRY55_02805</name>
</gene>
<dbReference type="PANTHER" id="PTHR23131">
    <property type="entry name" value="ENDORIBONUCLEASE LACTB2"/>
    <property type="match status" value="1"/>
</dbReference>
<proteinExistence type="predicted"/>
<dbReference type="AlphaFoldDB" id="A0A8J7G238"/>
<dbReference type="EMBL" id="JADKPV010000001">
    <property type="protein sequence ID" value="MBF4500282.1"/>
    <property type="molecule type" value="Genomic_DNA"/>
</dbReference>
<dbReference type="InterPro" id="IPR050662">
    <property type="entry name" value="Sec-metab_biosynth-thioest"/>
</dbReference>
<feature type="domain" description="Metallo-beta-lactamase" evidence="1">
    <location>
        <begin position="18"/>
        <end position="230"/>
    </location>
</feature>